<dbReference type="Proteomes" id="UP000320393">
    <property type="component" value="Unassembled WGS sequence"/>
</dbReference>
<keyword evidence="1" id="KW-0812">Transmembrane</keyword>
<keyword evidence="1" id="KW-0472">Membrane</keyword>
<dbReference type="AlphaFoldDB" id="A0A537LX40"/>
<comment type="caution">
    <text evidence="3">The sequence shown here is derived from an EMBL/GenBank/DDBJ whole genome shotgun (WGS) entry which is preliminary data.</text>
</comment>
<evidence type="ECO:0000313" key="3">
    <source>
        <dbReference type="EMBL" id="TMJ12578.1"/>
    </source>
</evidence>
<protein>
    <submittedName>
        <fullName evidence="3">Uncharacterized protein</fullName>
    </submittedName>
</protein>
<keyword evidence="1" id="KW-1133">Transmembrane helix</keyword>
<evidence type="ECO:0000256" key="1">
    <source>
        <dbReference type="SAM" id="Phobius"/>
    </source>
</evidence>
<feature type="transmembrane region" description="Helical" evidence="1">
    <location>
        <begin position="38"/>
        <end position="62"/>
    </location>
</feature>
<reference evidence="4 5" key="1">
    <citation type="journal article" date="2019" name="Nat. Microbiol.">
        <title>Mediterranean grassland soil C-N compound turnover is dependent on rainfall and depth, and is mediated by genomically divergent microorganisms.</title>
        <authorList>
            <person name="Diamond S."/>
            <person name="Andeer P.F."/>
            <person name="Li Z."/>
            <person name="Crits-Christoph A."/>
            <person name="Burstein D."/>
            <person name="Anantharaman K."/>
            <person name="Lane K.R."/>
            <person name="Thomas B.C."/>
            <person name="Pan C."/>
            <person name="Northen T.R."/>
            <person name="Banfield J.F."/>
        </authorList>
    </citation>
    <scope>NUCLEOTIDE SEQUENCE [LARGE SCALE GENOMIC DNA]</scope>
    <source>
        <strain evidence="3">NP_5</strain>
        <strain evidence="2">NP_7</strain>
    </source>
</reference>
<evidence type="ECO:0000313" key="4">
    <source>
        <dbReference type="Proteomes" id="UP000320048"/>
    </source>
</evidence>
<feature type="transmembrane region" description="Helical" evidence="1">
    <location>
        <begin position="12"/>
        <end position="32"/>
    </location>
</feature>
<sequence>MPEARFTRADAYRTATSALMVVLGIVILARTLASGPHLLALLVGLGFVGLGAHRLSFVVAYLRRGGSV</sequence>
<gene>
    <name evidence="3" type="ORF">E6H02_05850</name>
    <name evidence="2" type="ORF">E6H04_10260</name>
</gene>
<evidence type="ECO:0000313" key="2">
    <source>
        <dbReference type="EMBL" id="TMI79626.1"/>
    </source>
</evidence>
<accession>A0A537LX40</accession>
<dbReference type="Proteomes" id="UP000320048">
    <property type="component" value="Unassembled WGS sequence"/>
</dbReference>
<organism evidence="3 5">
    <name type="scientific">Candidatus Segetimicrobium genomatis</name>
    <dbReference type="NCBI Taxonomy" id="2569760"/>
    <lineage>
        <taxon>Bacteria</taxon>
        <taxon>Bacillati</taxon>
        <taxon>Candidatus Sysuimicrobiota</taxon>
        <taxon>Candidatus Sysuimicrobiia</taxon>
        <taxon>Candidatus Sysuimicrobiales</taxon>
        <taxon>Candidatus Segetimicrobiaceae</taxon>
        <taxon>Candidatus Segetimicrobium</taxon>
    </lineage>
</organism>
<evidence type="ECO:0000313" key="5">
    <source>
        <dbReference type="Proteomes" id="UP000320393"/>
    </source>
</evidence>
<proteinExistence type="predicted"/>
<dbReference type="EMBL" id="VBAO01000271">
    <property type="protein sequence ID" value="TMI79626.1"/>
    <property type="molecule type" value="Genomic_DNA"/>
</dbReference>
<name>A0A537LX40_9BACT</name>
<dbReference type="EMBL" id="VBAM01000181">
    <property type="protein sequence ID" value="TMJ12578.1"/>
    <property type="molecule type" value="Genomic_DNA"/>
</dbReference>